<protein>
    <submittedName>
        <fullName evidence="1">DUF4312 family protein</fullName>
    </submittedName>
</protein>
<dbReference type="RefSeq" id="WP_192703669.1">
    <property type="nucleotide sequence ID" value="NZ_BAABJG010000003.1"/>
</dbReference>
<organism evidence="1 2">
    <name type="scientific">Paenibacillus vulneris</name>
    <dbReference type="NCBI Taxonomy" id="1133364"/>
    <lineage>
        <taxon>Bacteria</taxon>
        <taxon>Bacillati</taxon>
        <taxon>Bacillota</taxon>
        <taxon>Bacilli</taxon>
        <taxon>Bacillales</taxon>
        <taxon>Paenibacillaceae</taxon>
        <taxon>Paenibacillus</taxon>
    </lineage>
</organism>
<dbReference type="Proteomes" id="UP001597180">
    <property type="component" value="Unassembled WGS sequence"/>
</dbReference>
<evidence type="ECO:0000313" key="2">
    <source>
        <dbReference type="Proteomes" id="UP001597180"/>
    </source>
</evidence>
<dbReference type="InterPro" id="IPR020037">
    <property type="entry name" value="DUF4312"/>
</dbReference>
<proteinExistence type="predicted"/>
<name>A0ABW3UNB1_9BACL</name>
<keyword evidence="2" id="KW-1185">Reference proteome</keyword>
<dbReference type="EMBL" id="JBHTLU010000019">
    <property type="protein sequence ID" value="MFD1221917.1"/>
    <property type="molecule type" value="Genomic_DNA"/>
</dbReference>
<evidence type="ECO:0000313" key="1">
    <source>
        <dbReference type="EMBL" id="MFD1221917.1"/>
    </source>
</evidence>
<accession>A0ABW3UNB1</accession>
<gene>
    <name evidence="1" type="ORF">ACFQ4B_17495</name>
</gene>
<sequence length="112" mass="12986">MFQVMEKSIIVSGTAETKAGAFQNALSQMKKNIAKEIPDILLQIEPQDVEVLKATEHTYRERFLGLLFPRTRTRYDITIRVDVKIRAVMLSEVPFEQQTEALPPLQRILRMR</sequence>
<dbReference type="Pfam" id="PF14189">
    <property type="entry name" value="DUF4312"/>
    <property type="match status" value="1"/>
</dbReference>
<comment type="caution">
    <text evidence="1">The sequence shown here is derived from an EMBL/GenBank/DDBJ whole genome shotgun (WGS) entry which is preliminary data.</text>
</comment>
<dbReference type="NCBIfam" id="TIGR03578">
    <property type="entry name" value="EF_0831"/>
    <property type="match status" value="1"/>
</dbReference>
<reference evidence="2" key="1">
    <citation type="journal article" date="2019" name="Int. J. Syst. Evol. Microbiol.">
        <title>The Global Catalogue of Microorganisms (GCM) 10K type strain sequencing project: providing services to taxonomists for standard genome sequencing and annotation.</title>
        <authorList>
            <consortium name="The Broad Institute Genomics Platform"/>
            <consortium name="The Broad Institute Genome Sequencing Center for Infectious Disease"/>
            <person name="Wu L."/>
            <person name="Ma J."/>
        </authorList>
    </citation>
    <scope>NUCLEOTIDE SEQUENCE [LARGE SCALE GENOMIC DNA]</scope>
    <source>
        <strain evidence="2">CCUG 53270</strain>
    </source>
</reference>